<sequence length="159" mass="17123">MTLGQPNPRSRAGTPTAQPDAASTPAYAGAVGRDRHGRGRRGPLAWPRVPAMATRGRLFDEAVLDSFERVEGRLEGRPDIELAVEDVPPSDPAPWEDRVALGRAFPAVGGTPARVVIYRRPIETRVTSQDDLADLIETVVAENVAGLLGRNPDDLRGEL</sequence>
<feature type="region of interest" description="Disordered" evidence="1">
    <location>
        <begin position="1"/>
        <end position="46"/>
    </location>
</feature>
<dbReference type="CDD" id="cd12954">
    <property type="entry name" value="MMP_TTHA0227_like_1"/>
    <property type="match status" value="1"/>
</dbReference>
<name>A0A967EG30_9MICO</name>
<protein>
    <submittedName>
        <fullName evidence="2">Metallopeptidase family protein</fullName>
    </submittedName>
</protein>
<keyword evidence="3" id="KW-1185">Reference proteome</keyword>
<dbReference type="Proteomes" id="UP000744769">
    <property type="component" value="Unassembled WGS sequence"/>
</dbReference>
<evidence type="ECO:0000256" key="1">
    <source>
        <dbReference type="SAM" id="MobiDB-lite"/>
    </source>
</evidence>
<dbReference type="Gene3D" id="3.30.2010.20">
    <property type="match status" value="1"/>
</dbReference>
<dbReference type="Pfam" id="PF06262">
    <property type="entry name" value="Zincin_1"/>
    <property type="match status" value="1"/>
</dbReference>
<dbReference type="EMBL" id="JAAOIV010000001">
    <property type="protein sequence ID" value="NHN54573.1"/>
    <property type="molecule type" value="Genomic_DNA"/>
</dbReference>
<dbReference type="SUPFAM" id="SSF55486">
    <property type="entry name" value="Metalloproteases ('zincins'), catalytic domain"/>
    <property type="match status" value="1"/>
</dbReference>
<feature type="compositionally biased region" description="Polar residues" evidence="1">
    <location>
        <begin position="1"/>
        <end position="17"/>
    </location>
</feature>
<reference evidence="2" key="1">
    <citation type="submission" date="2020-03" db="EMBL/GenBank/DDBJ databases">
        <title>Draft sequencing of Calidifontibacter sp. DB0510.</title>
        <authorList>
            <person name="Kim D.-U."/>
        </authorList>
    </citation>
    <scope>NUCLEOTIDE SEQUENCE</scope>
    <source>
        <strain evidence="2">DB0510</strain>
    </source>
</reference>
<evidence type="ECO:0000313" key="3">
    <source>
        <dbReference type="Proteomes" id="UP000744769"/>
    </source>
</evidence>
<organism evidence="2 3">
    <name type="scientific">Metallococcus carri</name>
    <dbReference type="NCBI Taxonomy" id="1656884"/>
    <lineage>
        <taxon>Bacteria</taxon>
        <taxon>Bacillati</taxon>
        <taxon>Actinomycetota</taxon>
        <taxon>Actinomycetes</taxon>
        <taxon>Micrococcales</taxon>
        <taxon>Dermacoccaceae</taxon>
        <taxon>Metallococcus</taxon>
    </lineage>
</organism>
<proteinExistence type="predicted"/>
<comment type="caution">
    <text evidence="2">The sequence shown here is derived from an EMBL/GenBank/DDBJ whole genome shotgun (WGS) entry which is preliminary data.</text>
</comment>
<accession>A0A967EG30</accession>
<dbReference type="InterPro" id="IPR010428">
    <property type="entry name" value="Zincin_1"/>
</dbReference>
<gene>
    <name evidence="2" type="ORF">G9U51_02110</name>
</gene>
<evidence type="ECO:0000313" key="2">
    <source>
        <dbReference type="EMBL" id="NHN54573.1"/>
    </source>
</evidence>
<dbReference type="InterPro" id="IPR038555">
    <property type="entry name" value="Zincin_1_sf"/>
</dbReference>
<dbReference type="AlphaFoldDB" id="A0A967EG30"/>